<dbReference type="Gene3D" id="3.40.640.10">
    <property type="entry name" value="Type I PLP-dependent aspartate aminotransferase-like (Major domain)"/>
    <property type="match status" value="1"/>
</dbReference>
<dbReference type="AlphaFoldDB" id="A0A382EY40"/>
<organism evidence="8">
    <name type="scientific">marine metagenome</name>
    <dbReference type="NCBI Taxonomy" id="408172"/>
    <lineage>
        <taxon>unclassified sequences</taxon>
        <taxon>metagenomes</taxon>
        <taxon>ecological metagenomes</taxon>
    </lineage>
</organism>
<dbReference type="InterPro" id="IPR015422">
    <property type="entry name" value="PyrdxlP-dep_Trfase_small"/>
</dbReference>
<dbReference type="InterPro" id="IPR016454">
    <property type="entry name" value="Cysteine_dSase"/>
</dbReference>
<reference evidence="8" key="1">
    <citation type="submission" date="2018-05" db="EMBL/GenBank/DDBJ databases">
        <authorList>
            <person name="Lanie J.A."/>
            <person name="Ng W.-L."/>
            <person name="Kazmierczak K.M."/>
            <person name="Andrzejewski T.M."/>
            <person name="Davidsen T.M."/>
            <person name="Wayne K.J."/>
            <person name="Tettelin H."/>
            <person name="Glass J.I."/>
            <person name="Rusch D."/>
            <person name="Podicherti R."/>
            <person name="Tsui H.-C.T."/>
            <person name="Winkler M.E."/>
        </authorList>
    </citation>
    <scope>NUCLEOTIDE SEQUENCE</scope>
</reference>
<evidence type="ECO:0000259" key="7">
    <source>
        <dbReference type="Pfam" id="PF00266"/>
    </source>
</evidence>
<feature type="domain" description="Aminotransferase class V" evidence="7">
    <location>
        <begin position="41"/>
        <end position="407"/>
    </location>
</feature>
<dbReference type="InterPro" id="IPR015421">
    <property type="entry name" value="PyrdxlP-dep_Trfase_major"/>
</dbReference>
<dbReference type="InterPro" id="IPR010970">
    <property type="entry name" value="Cys_dSase_SufS"/>
</dbReference>
<dbReference type="NCBIfam" id="TIGR01979">
    <property type="entry name" value="sufS"/>
    <property type="match status" value="1"/>
</dbReference>
<evidence type="ECO:0000256" key="2">
    <source>
        <dbReference type="ARBA" id="ARBA00010447"/>
    </source>
</evidence>
<dbReference type="InterPro" id="IPR015424">
    <property type="entry name" value="PyrdxlP-dep_Trfase"/>
</dbReference>
<evidence type="ECO:0000256" key="1">
    <source>
        <dbReference type="ARBA" id="ARBA00001933"/>
    </source>
</evidence>
<protein>
    <recommendedName>
        <fullName evidence="3">cysteine desulfurase</fullName>
        <ecNumber evidence="3">2.8.1.7</ecNumber>
    </recommendedName>
</protein>
<dbReference type="PANTHER" id="PTHR43586">
    <property type="entry name" value="CYSTEINE DESULFURASE"/>
    <property type="match status" value="1"/>
</dbReference>
<dbReference type="CDD" id="cd06453">
    <property type="entry name" value="SufS_like"/>
    <property type="match status" value="1"/>
</dbReference>
<dbReference type="EMBL" id="UINC01046683">
    <property type="protein sequence ID" value="SVB55014.1"/>
    <property type="molecule type" value="Genomic_DNA"/>
</dbReference>
<dbReference type="EC" id="2.8.1.7" evidence="3"/>
<dbReference type="PROSITE" id="PS00595">
    <property type="entry name" value="AA_TRANSFER_CLASS_5"/>
    <property type="match status" value="1"/>
</dbReference>
<dbReference type="GO" id="GO:0031071">
    <property type="term" value="F:cysteine desulfurase activity"/>
    <property type="evidence" value="ECO:0007669"/>
    <property type="project" value="UniProtKB-EC"/>
</dbReference>
<dbReference type="GO" id="GO:0006534">
    <property type="term" value="P:cysteine metabolic process"/>
    <property type="evidence" value="ECO:0007669"/>
    <property type="project" value="InterPro"/>
</dbReference>
<evidence type="ECO:0000256" key="5">
    <source>
        <dbReference type="ARBA" id="ARBA00022898"/>
    </source>
</evidence>
<sequence>MMAESATVEPSAVRSLPLDVAKIRSDFPIFHNRLAYEPFSYLDSAATSQTPRQVVESVTEYYSDYNANVHRAIYAIGEKATQAYESSRERVSRFIGAEESRSVVFTRGTTEAINLVAYAWARHNLREGDEILITEMEHHSNLVPWQLAARETGSTLKFIPFGSEGTLENIESYFTERTKIVSVIHQSNVFGTVNPVERIISLAKSVGALTLIDAAQSVPHFSVDVSSLDCDFLAFSGHKMLGPTGVGVLYGKSDLLEQMEPFLGGGEMIQTVTLEESTWNDVPWKFEAGTPNIAQAIGLGAAVDFLSEIGMDTIHEHEKIITDYALKKLSEVEEVTIYGTPSERGGVITFNLESVHPHDLAQILDRDGVAIRAGHHCAQPIMEKLGIVATARASFYLYNDFEDVDRLLASVEKSIDFLR</sequence>
<dbReference type="Pfam" id="PF00266">
    <property type="entry name" value="Aminotran_5"/>
    <property type="match status" value="1"/>
</dbReference>
<evidence type="ECO:0000256" key="6">
    <source>
        <dbReference type="ARBA" id="ARBA00050776"/>
    </source>
</evidence>
<proteinExistence type="inferred from homology"/>
<comment type="catalytic activity">
    <reaction evidence="6">
        <text>(sulfur carrier)-H + L-cysteine = (sulfur carrier)-SH + L-alanine</text>
        <dbReference type="Rhea" id="RHEA:43892"/>
        <dbReference type="Rhea" id="RHEA-COMP:14737"/>
        <dbReference type="Rhea" id="RHEA-COMP:14739"/>
        <dbReference type="ChEBI" id="CHEBI:29917"/>
        <dbReference type="ChEBI" id="CHEBI:35235"/>
        <dbReference type="ChEBI" id="CHEBI:57972"/>
        <dbReference type="ChEBI" id="CHEBI:64428"/>
        <dbReference type="EC" id="2.8.1.7"/>
    </reaction>
</comment>
<dbReference type="PIRSF" id="PIRSF005572">
    <property type="entry name" value="NifS"/>
    <property type="match status" value="1"/>
</dbReference>
<dbReference type="SUPFAM" id="SSF53383">
    <property type="entry name" value="PLP-dependent transferases"/>
    <property type="match status" value="1"/>
</dbReference>
<gene>
    <name evidence="8" type="ORF">METZ01_LOCUS207868</name>
</gene>
<dbReference type="GO" id="GO:0030170">
    <property type="term" value="F:pyridoxal phosphate binding"/>
    <property type="evidence" value="ECO:0007669"/>
    <property type="project" value="InterPro"/>
</dbReference>
<comment type="cofactor">
    <cofactor evidence="1">
        <name>pyridoxal 5'-phosphate</name>
        <dbReference type="ChEBI" id="CHEBI:597326"/>
    </cofactor>
</comment>
<keyword evidence="5" id="KW-0663">Pyridoxal phosphate</keyword>
<dbReference type="InterPro" id="IPR020578">
    <property type="entry name" value="Aminotrans_V_PyrdxlP_BS"/>
</dbReference>
<keyword evidence="4" id="KW-0808">Transferase</keyword>
<name>A0A382EY40_9ZZZZ</name>
<evidence type="ECO:0000256" key="4">
    <source>
        <dbReference type="ARBA" id="ARBA00022679"/>
    </source>
</evidence>
<comment type="similarity">
    <text evidence="2">Belongs to the class-V pyridoxal-phosphate-dependent aminotransferase family. Csd subfamily.</text>
</comment>
<evidence type="ECO:0000313" key="8">
    <source>
        <dbReference type="EMBL" id="SVB55014.1"/>
    </source>
</evidence>
<dbReference type="PANTHER" id="PTHR43586:SF8">
    <property type="entry name" value="CYSTEINE DESULFURASE 1, CHLOROPLASTIC"/>
    <property type="match status" value="1"/>
</dbReference>
<evidence type="ECO:0000256" key="3">
    <source>
        <dbReference type="ARBA" id="ARBA00012239"/>
    </source>
</evidence>
<dbReference type="Gene3D" id="3.90.1150.10">
    <property type="entry name" value="Aspartate Aminotransferase, domain 1"/>
    <property type="match status" value="1"/>
</dbReference>
<dbReference type="InterPro" id="IPR000192">
    <property type="entry name" value="Aminotrans_V_dom"/>
</dbReference>
<accession>A0A382EY40</accession>